<keyword evidence="2" id="KW-1133">Transmembrane helix</keyword>
<reference evidence="3 4" key="1">
    <citation type="submission" date="2014-04" db="EMBL/GenBank/DDBJ databases">
        <authorList>
            <consortium name="DOE Joint Genome Institute"/>
            <person name="Kuo A."/>
            <person name="Kohler A."/>
            <person name="Nagy L.G."/>
            <person name="Floudas D."/>
            <person name="Copeland A."/>
            <person name="Barry K.W."/>
            <person name="Cichocki N."/>
            <person name="Veneault-Fourrey C."/>
            <person name="LaButti K."/>
            <person name="Lindquist E.A."/>
            <person name="Lipzen A."/>
            <person name="Lundell T."/>
            <person name="Morin E."/>
            <person name="Murat C."/>
            <person name="Sun H."/>
            <person name="Tunlid A."/>
            <person name="Henrissat B."/>
            <person name="Grigoriev I.V."/>
            <person name="Hibbett D.S."/>
            <person name="Martin F."/>
            <person name="Nordberg H.P."/>
            <person name="Cantor M.N."/>
            <person name="Hua S.X."/>
        </authorList>
    </citation>
    <scope>NUCLEOTIDE SEQUENCE [LARGE SCALE GENOMIC DNA]</scope>
    <source>
        <strain evidence="3 4">Foug A</strain>
    </source>
</reference>
<feature type="compositionally biased region" description="Pro residues" evidence="1">
    <location>
        <begin position="48"/>
        <end position="63"/>
    </location>
</feature>
<protein>
    <submittedName>
        <fullName evidence="3">Uncharacterized protein</fullName>
    </submittedName>
</protein>
<evidence type="ECO:0000313" key="4">
    <source>
        <dbReference type="Proteomes" id="UP000053989"/>
    </source>
</evidence>
<feature type="compositionally biased region" description="Polar residues" evidence="1">
    <location>
        <begin position="123"/>
        <end position="133"/>
    </location>
</feature>
<proteinExistence type="predicted"/>
<feature type="compositionally biased region" description="Basic and acidic residues" evidence="1">
    <location>
        <begin position="73"/>
        <end position="92"/>
    </location>
</feature>
<keyword evidence="4" id="KW-1185">Reference proteome</keyword>
<dbReference type="STRING" id="1036808.A0A0C3D6G1"/>
<dbReference type="EMBL" id="KN822229">
    <property type="protein sequence ID" value="KIM51999.1"/>
    <property type="molecule type" value="Genomic_DNA"/>
</dbReference>
<feature type="compositionally biased region" description="Low complexity" evidence="1">
    <location>
        <begin position="163"/>
        <end position="174"/>
    </location>
</feature>
<organism evidence="3 4">
    <name type="scientific">Scleroderma citrinum Foug A</name>
    <dbReference type="NCBI Taxonomy" id="1036808"/>
    <lineage>
        <taxon>Eukaryota</taxon>
        <taxon>Fungi</taxon>
        <taxon>Dikarya</taxon>
        <taxon>Basidiomycota</taxon>
        <taxon>Agaricomycotina</taxon>
        <taxon>Agaricomycetes</taxon>
        <taxon>Agaricomycetidae</taxon>
        <taxon>Boletales</taxon>
        <taxon>Sclerodermatineae</taxon>
        <taxon>Sclerodermataceae</taxon>
        <taxon>Scleroderma</taxon>
    </lineage>
</organism>
<dbReference type="HOGENOM" id="CLU_809325_0_0_1"/>
<dbReference type="InParanoid" id="A0A0C3D6G1"/>
<dbReference type="OrthoDB" id="3251367at2759"/>
<feature type="region of interest" description="Disordered" evidence="1">
    <location>
        <begin position="32"/>
        <end position="174"/>
    </location>
</feature>
<feature type="transmembrane region" description="Helical" evidence="2">
    <location>
        <begin position="221"/>
        <end position="240"/>
    </location>
</feature>
<evidence type="ECO:0000256" key="1">
    <source>
        <dbReference type="SAM" id="MobiDB-lite"/>
    </source>
</evidence>
<accession>A0A0C3D6G1</accession>
<evidence type="ECO:0000313" key="3">
    <source>
        <dbReference type="EMBL" id="KIM51999.1"/>
    </source>
</evidence>
<reference evidence="4" key="2">
    <citation type="submission" date="2015-01" db="EMBL/GenBank/DDBJ databases">
        <title>Evolutionary Origins and Diversification of the Mycorrhizal Mutualists.</title>
        <authorList>
            <consortium name="DOE Joint Genome Institute"/>
            <consortium name="Mycorrhizal Genomics Consortium"/>
            <person name="Kohler A."/>
            <person name="Kuo A."/>
            <person name="Nagy L.G."/>
            <person name="Floudas D."/>
            <person name="Copeland A."/>
            <person name="Barry K.W."/>
            <person name="Cichocki N."/>
            <person name="Veneault-Fourrey C."/>
            <person name="LaButti K."/>
            <person name="Lindquist E.A."/>
            <person name="Lipzen A."/>
            <person name="Lundell T."/>
            <person name="Morin E."/>
            <person name="Murat C."/>
            <person name="Riley R."/>
            <person name="Ohm R."/>
            <person name="Sun H."/>
            <person name="Tunlid A."/>
            <person name="Henrissat B."/>
            <person name="Grigoriev I.V."/>
            <person name="Hibbett D.S."/>
            <person name="Martin F."/>
        </authorList>
    </citation>
    <scope>NUCLEOTIDE SEQUENCE [LARGE SCALE GENOMIC DNA]</scope>
    <source>
        <strain evidence="4">Foug A</strain>
    </source>
</reference>
<sequence length="343" mass="37306">MYPLLCHNQFYPGPSPVFSNFISRPLNRSISLSSTRTHQSGGSASTPPVIPPLDFQPPFPGPLFPTTTPTSLRGHDGFSLSDRESNSDRRESFATAKTGNRESRYSSTQQEHFVDAESGPRTPHSSQESSQSGRHGRPQPPPPVHLPPTTSCRPSSHQSSHRPTAPSLHSLTSLPSASSSFIDKRFADSELYLGSAVERDNARKAGQRWAPKAGRGDIIQVLFWIGFIAPWCWLIGGWVIEPRSPAAHASRGHGGGLLPLWTGKGKNVQRMDSVKMQHGYPFVAPSVTSLTPVSYSRVVLTPKPLNPPKNPWVRRCRIAAVTSGLIIVVAFVTTLIIVSTNSG</sequence>
<feature type="compositionally biased region" description="Polar residues" evidence="1">
    <location>
        <begin position="32"/>
        <end position="46"/>
    </location>
</feature>
<keyword evidence="2" id="KW-0812">Transmembrane</keyword>
<feature type="compositionally biased region" description="Polar residues" evidence="1">
    <location>
        <begin position="149"/>
        <end position="162"/>
    </location>
</feature>
<evidence type="ECO:0000256" key="2">
    <source>
        <dbReference type="SAM" id="Phobius"/>
    </source>
</evidence>
<keyword evidence="2" id="KW-0472">Membrane</keyword>
<dbReference type="Proteomes" id="UP000053989">
    <property type="component" value="Unassembled WGS sequence"/>
</dbReference>
<dbReference type="AlphaFoldDB" id="A0A0C3D6G1"/>
<feature type="transmembrane region" description="Helical" evidence="2">
    <location>
        <begin position="318"/>
        <end position="338"/>
    </location>
</feature>
<name>A0A0C3D6G1_9AGAM</name>
<gene>
    <name evidence="3" type="ORF">SCLCIDRAFT_587946</name>
</gene>